<evidence type="ECO:0000256" key="5">
    <source>
        <dbReference type="SAM" id="MobiDB-lite"/>
    </source>
</evidence>
<dbReference type="InterPro" id="IPR013763">
    <property type="entry name" value="Cyclin-like_dom"/>
</dbReference>
<dbReference type="PANTHER" id="PTHR10177">
    <property type="entry name" value="CYCLINS"/>
    <property type="match status" value="1"/>
</dbReference>
<dbReference type="InterPro" id="IPR006671">
    <property type="entry name" value="Cyclin_N"/>
</dbReference>
<feature type="domain" description="Cyclin C-terminal" evidence="7">
    <location>
        <begin position="438"/>
        <end position="553"/>
    </location>
</feature>
<sequence length="579" mass="65242">MDAKPQRIRVRGDENIPPSFQAGKVIHQRNKSTPALSLVAQNAKNGARRAFGDVSNTKDMARASRDDSAIGGKPNIQLAESKAPLAQPAQRPISISGIKGLLNNVTAKPINPAGKAQPAKSAKRSNVIFRDQLEPVTERESSKEVPQPARRSAPLVETKSTQKKNIQKEQPVAVDEPVVSDLEKVEVNEWEEVHKPSGSDDTLSDSEETKASSQYTKYSAPTTQTSNSIATISEPEADDWEDEEVDYLPPYLSRADNTTGGTTTVIFPRITSVTKRQMLQAKGIVDNSRTEEDILEDFFDSSMVAEYSSEIFLHLRQKEIDMLPVPDYMANQAEIQWSMRSVLMDWLVQVHFRFALLPETLFLCVNYIDRFLSHKIVSLGKLQLVGATAIFIAAKYEEITAPSVQEIVYMVDGGYDVDEILKAERFMLSILDFDLGWPGPMSFLRRISKADDYDLETRTVAKYFLELTIMDERFVCTPPSFAAAGAHCLARLMLQKGCWTPAHAYYSGYLYEQLQHVMSTILECCEDPHRHHQAIFEKYSDRRFKRASLYVEAEIHRGFKIPHPTSLKNPRRQDGTENY</sequence>
<evidence type="ECO:0000313" key="9">
    <source>
        <dbReference type="Proteomes" id="UP001147747"/>
    </source>
</evidence>
<proteinExistence type="inferred from homology"/>
<dbReference type="SUPFAM" id="SSF47954">
    <property type="entry name" value="Cyclin-like"/>
    <property type="match status" value="2"/>
</dbReference>
<evidence type="ECO:0008006" key="10">
    <source>
        <dbReference type="Google" id="ProtNLM"/>
    </source>
</evidence>
<evidence type="ECO:0000256" key="3">
    <source>
        <dbReference type="ARBA" id="ARBA00023306"/>
    </source>
</evidence>
<dbReference type="CDD" id="cd20512">
    <property type="entry name" value="CYCLIN_CLBs_yeast_rpt2"/>
    <property type="match status" value="1"/>
</dbReference>
<feature type="domain" description="Cyclin-like" evidence="6">
    <location>
        <begin position="345"/>
        <end position="429"/>
    </location>
</feature>
<evidence type="ECO:0000259" key="7">
    <source>
        <dbReference type="SMART" id="SM01332"/>
    </source>
</evidence>
<dbReference type="InterPro" id="IPR039361">
    <property type="entry name" value="Cyclin"/>
</dbReference>
<dbReference type="OrthoDB" id="5590282at2759"/>
<dbReference type="SMART" id="SM00385">
    <property type="entry name" value="CYCLIN"/>
    <property type="match status" value="2"/>
</dbReference>
<evidence type="ECO:0000259" key="6">
    <source>
        <dbReference type="SMART" id="SM00385"/>
    </source>
</evidence>
<dbReference type="InterPro" id="IPR004367">
    <property type="entry name" value="Cyclin_C-dom"/>
</dbReference>
<reference evidence="8" key="2">
    <citation type="journal article" date="2023" name="IMA Fungus">
        <title>Comparative genomic study of the Penicillium genus elucidates a diverse pangenome and 15 lateral gene transfer events.</title>
        <authorList>
            <person name="Petersen C."/>
            <person name="Sorensen T."/>
            <person name="Nielsen M.R."/>
            <person name="Sondergaard T.E."/>
            <person name="Sorensen J.L."/>
            <person name="Fitzpatrick D.A."/>
            <person name="Frisvad J.C."/>
            <person name="Nielsen K.L."/>
        </authorList>
    </citation>
    <scope>NUCLEOTIDE SEQUENCE</scope>
    <source>
        <strain evidence="8">IBT 29677</strain>
    </source>
</reference>
<dbReference type="Proteomes" id="UP001147747">
    <property type="component" value="Unassembled WGS sequence"/>
</dbReference>
<dbReference type="RefSeq" id="XP_056490091.1">
    <property type="nucleotide sequence ID" value="XM_056630789.1"/>
</dbReference>
<dbReference type="GeneID" id="81369769"/>
<feature type="domain" description="Cyclin-like" evidence="6">
    <location>
        <begin position="442"/>
        <end position="523"/>
    </location>
</feature>
<evidence type="ECO:0000256" key="1">
    <source>
        <dbReference type="ARBA" id="ARBA00022618"/>
    </source>
</evidence>
<keyword evidence="9" id="KW-1185">Reference proteome</keyword>
<dbReference type="Pfam" id="PF00134">
    <property type="entry name" value="Cyclin_N"/>
    <property type="match status" value="1"/>
</dbReference>
<dbReference type="PIRSF" id="PIRSF001771">
    <property type="entry name" value="Cyclin_A_B_D_E"/>
    <property type="match status" value="1"/>
</dbReference>
<dbReference type="Pfam" id="PF02984">
    <property type="entry name" value="Cyclin_C"/>
    <property type="match status" value="1"/>
</dbReference>
<comment type="similarity">
    <text evidence="4">Belongs to the cyclin family.</text>
</comment>
<dbReference type="InterPro" id="IPR048258">
    <property type="entry name" value="Cyclins_cyclin-box"/>
</dbReference>
<gene>
    <name evidence="8" type="ORF">N7509_006152</name>
</gene>
<dbReference type="PROSITE" id="PS00292">
    <property type="entry name" value="CYCLINS"/>
    <property type="match status" value="1"/>
</dbReference>
<feature type="compositionally biased region" description="Basic and acidic residues" evidence="5">
    <location>
        <begin position="181"/>
        <end position="198"/>
    </location>
</feature>
<evidence type="ECO:0000256" key="4">
    <source>
        <dbReference type="RuleBase" id="RU000383"/>
    </source>
</evidence>
<dbReference type="GO" id="GO:0044772">
    <property type="term" value="P:mitotic cell cycle phase transition"/>
    <property type="evidence" value="ECO:0007669"/>
    <property type="project" value="InterPro"/>
</dbReference>
<feature type="compositionally biased region" description="Basic and acidic residues" evidence="5">
    <location>
        <begin position="131"/>
        <end position="143"/>
    </location>
</feature>
<accession>A0A9W9W3H5</accession>
<reference evidence="8" key="1">
    <citation type="submission" date="2022-12" db="EMBL/GenBank/DDBJ databases">
        <authorList>
            <person name="Petersen C."/>
        </authorList>
    </citation>
    <scope>NUCLEOTIDE SEQUENCE</scope>
    <source>
        <strain evidence="8">IBT 29677</strain>
    </source>
</reference>
<comment type="caution">
    <text evidence="8">The sequence shown here is derived from an EMBL/GenBank/DDBJ whole genome shotgun (WGS) entry which is preliminary data.</text>
</comment>
<dbReference type="GO" id="GO:0051301">
    <property type="term" value="P:cell division"/>
    <property type="evidence" value="ECO:0007669"/>
    <property type="project" value="UniProtKB-KW"/>
</dbReference>
<dbReference type="Gene3D" id="1.10.472.10">
    <property type="entry name" value="Cyclin-like"/>
    <property type="match status" value="2"/>
</dbReference>
<dbReference type="SMART" id="SM01332">
    <property type="entry name" value="Cyclin_C"/>
    <property type="match status" value="1"/>
</dbReference>
<evidence type="ECO:0000256" key="2">
    <source>
        <dbReference type="ARBA" id="ARBA00023127"/>
    </source>
</evidence>
<keyword evidence="2 4" id="KW-0195">Cyclin</keyword>
<name>A0A9W9W3H5_9EURO</name>
<dbReference type="FunFam" id="1.10.472.10:FF:000001">
    <property type="entry name" value="G2/mitotic-specific cyclin"/>
    <property type="match status" value="1"/>
</dbReference>
<keyword evidence="3" id="KW-0131">Cell cycle</keyword>
<keyword evidence="1" id="KW-0132">Cell division</keyword>
<dbReference type="EMBL" id="JAPZBU010000006">
    <property type="protein sequence ID" value="KAJ5398039.1"/>
    <property type="molecule type" value="Genomic_DNA"/>
</dbReference>
<dbReference type="InterPro" id="IPR046965">
    <property type="entry name" value="Cyclin_A/B-like"/>
</dbReference>
<feature type="compositionally biased region" description="Polar residues" evidence="5">
    <location>
        <begin position="211"/>
        <end position="231"/>
    </location>
</feature>
<evidence type="ECO:0000313" key="8">
    <source>
        <dbReference type="EMBL" id="KAJ5398039.1"/>
    </source>
</evidence>
<protein>
    <recommendedName>
        <fullName evidence="10">Cyclin N-terminal domain-containing protein</fullName>
    </recommendedName>
</protein>
<dbReference type="AlphaFoldDB" id="A0A9W9W3H5"/>
<dbReference type="InterPro" id="IPR036915">
    <property type="entry name" value="Cyclin-like_sf"/>
</dbReference>
<feature type="region of interest" description="Disordered" evidence="5">
    <location>
        <begin position="109"/>
        <end position="241"/>
    </location>
</feature>
<dbReference type="GO" id="GO:0016538">
    <property type="term" value="F:cyclin-dependent protein serine/threonine kinase regulator activity"/>
    <property type="evidence" value="ECO:0007669"/>
    <property type="project" value="InterPro"/>
</dbReference>
<organism evidence="8 9">
    <name type="scientific">Penicillium cosmopolitanum</name>
    <dbReference type="NCBI Taxonomy" id="1131564"/>
    <lineage>
        <taxon>Eukaryota</taxon>
        <taxon>Fungi</taxon>
        <taxon>Dikarya</taxon>
        <taxon>Ascomycota</taxon>
        <taxon>Pezizomycotina</taxon>
        <taxon>Eurotiomycetes</taxon>
        <taxon>Eurotiomycetidae</taxon>
        <taxon>Eurotiales</taxon>
        <taxon>Aspergillaceae</taxon>
        <taxon>Penicillium</taxon>
    </lineage>
</organism>